<feature type="domain" description="Cell wall mannoprotein PIR1-like C-terminal" evidence="4">
    <location>
        <begin position="65"/>
        <end position="136"/>
    </location>
</feature>
<sequence length="329" mass="34579">MLSSLLTLGLAVATAEAAVARASGCQLHLSASGAISGPVGEIWSGQVRAGGVVSSTTFTLQGAQIWDDKGRGCWWTPPAHVLQCDENQTPDDGFKVGCDGSVSYNGQTDFWECQTGEEGQYNVYLEDGHGVNCNKISLKADSCRSECPTPTPTPTPTPAPTPAPAQSCPANLDGAYEFPHLIIPVDQADPDKAPGTSYFGEVSSNVSSIFNFDIPEGDKGKRCSLVFLFPEQKDLQTSSFTFSGSGALDFAWLDGPASQGTTWNNQPGVNKDLGTTTVAPGHGYVISTFECPAGETVAFGVSAAEGGGSDLRWFQDFNLAPIGLYITKC</sequence>
<comment type="caution">
    <text evidence="5">The sequence shown here is derived from an EMBL/GenBank/DDBJ whole genome shotgun (WGS) entry which is preliminary data.</text>
</comment>
<feature type="domain" description="Ubiquitin 3 binding protein But2 C-terminal" evidence="3">
    <location>
        <begin position="177"/>
        <end position="318"/>
    </location>
</feature>
<organism evidence="5 6">
    <name type="scientific">Trichoderma ghanense</name>
    <dbReference type="NCBI Taxonomy" id="65468"/>
    <lineage>
        <taxon>Eukaryota</taxon>
        <taxon>Fungi</taxon>
        <taxon>Dikarya</taxon>
        <taxon>Ascomycota</taxon>
        <taxon>Pezizomycotina</taxon>
        <taxon>Sordariomycetes</taxon>
        <taxon>Hypocreomycetidae</taxon>
        <taxon>Hypocreales</taxon>
        <taxon>Hypocreaceae</taxon>
        <taxon>Trichoderma</taxon>
    </lineage>
</organism>
<dbReference type="InterPro" id="IPR054508">
    <property type="entry name" value="PIR1-like_C"/>
</dbReference>
<evidence type="ECO:0000256" key="1">
    <source>
        <dbReference type="SAM" id="MobiDB-lite"/>
    </source>
</evidence>
<accession>A0ABY2H419</accession>
<feature type="chain" id="PRO_5046681691" description="Ubiquitin 3 binding protein But2 C-terminal domain-containing protein" evidence="2">
    <location>
        <begin position="18"/>
        <end position="329"/>
    </location>
</feature>
<evidence type="ECO:0000259" key="4">
    <source>
        <dbReference type="Pfam" id="PF22799"/>
    </source>
</evidence>
<protein>
    <recommendedName>
        <fullName evidence="7">Ubiquitin 3 binding protein But2 C-terminal domain-containing protein</fullName>
    </recommendedName>
</protein>
<keyword evidence="2" id="KW-0732">Signal</keyword>
<dbReference type="GeneID" id="300576867"/>
<evidence type="ECO:0000313" key="6">
    <source>
        <dbReference type="Proteomes" id="UP001642720"/>
    </source>
</evidence>
<dbReference type="RefSeq" id="XP_073558875.1">
    <property type="nucleotide sequence ID" value="XM_073702417.1"/>
</dbReference>
<dbReference type="Pfam" id="PF22799">
    <property type="entry name" value="PIR1-like_C"/>
    <property type="match status" value="1"/>
</dbReference>
<evidence type="ECO:0000259" key="3">
    <source>
        <dbReference type="Pfam" id="PF09792"/>
    </source>
</evidence>
<evidence type="ECO:0000256" key="2">
    <source>
        <dbReference type="SAM" id="SignalP"/>
    </source>
</evidence>
<dbReference type="EMBL" id="PPTA01000006">
    <property type="protein sequence ID" value="TFB02674.1"/>
    <property type="molecule type" value="Genomic_DNA"/>
</dbReference>
<proteinExistence type="predicted"/>
<reference evidence="5 6" key="1">
    <citation type="submission" date="2018-01" db="EMBL/GenBank/DDBJ databases">
        <title>Genome characterization of the sugarcane-associated fungus Trichoderma ghanense CCMA-1212 and their application in lignocelulose bioconversion.</title>
        <authorList>
            <person name="Steindorff A.S."/>
            <person name="Mendes T.D."/>
            <person name="Vilela E.S.D."/>
            <person name="Rodrigues D.S."/>
            <person name="Formighieri E.F."/>
            <person name="Melo I.S."/>
            <person name="Favaro L.C.L."/>
        </authorList>
    </citation>
    <scope>NUCLEOTIDE SEQUENCE [LARGE SCALE GENOMIC DNA]</scope>
    <source>
        <strain evidence="5 6">CCMA-1212</strain>
    </source>
</reference>
<name>A0ABY2H419_9HYPO</name>
<evidence type="ECO:0008006" key="7">
    <source>
        <dbReference type="Google" id="ProtNLM"/>
    </source>
</evidence>
<feature type="compositionally biased region" description="Pro residues" evidence="1">
    <location>
        <begin position="149"/>
        <end position="163"/>
    </location>
</feature>
<feature type="signal peptide" evidence="2">
    <location>
        <begin position="1"/>
        <end position="17"/>
    </location>
</feature>
<dbReference type="PANTHER" id="PTHR39613">
    <property type="entry name" value="ANCHORED CELL WALL PROTEIN, PUTATIVE (AFU_ORTHOLOGUE AFUA_4G08960)-RELATED"/>
    <property type="match status" value="1"/>
</dbReference>
<dbReference type="Proteomes" id="UP001642720">
    <property type="component" value="Unassembled WGS sequence"/>
</dbReference>
<dbReference type="Pfam" id="PF09792">
    <property type="entry name" value="But2"/>
    <property type="match status" value="1"/>
</dbReference>
<keyword evidence="6" id="KW-1185">Reference proteome</keyword>
<feature type="region of interest" description="Disordered" evidence="1">
    <location>
        <begin position="144"/>
        <end position="165"/>
    </location>
</feature>
<dbReference type="InterPro" id="IPR018620">
    <property type="entry name" value="Ubiquitin3-bd_protein_But2_C"/>
</dbReference>
<dbReference type="PANTHER" id="PTHR39613:SF1">
    <property type="entry name" value="ANCHORED CELL WALL PROTEIN, PUTATIVE (AFU_ORTHOLOGUE AFUA_4G08960)-RELATED"/>
    <property type="match status" value="1"/>
</dbReference>
<evidence type="ECO:0000313" key="5">
    <source>
        <dbReference type="EMBL" id="TFB02674.1"/>
    </source>
</evidence>
<gene>
    <name evidence="5" type="ORF">CCMA1212_005141</name>
</gene>